<accession>A0A1S2PJ57</accession>
<organism evidence="1 2">
    <name type="scientific">Streptomyces monashensis</name>
    <dbReference type="NCBI Taxonomy" id="1678012"/>
    <lineage>
        <taxon>Bacteria</taxon>
        <taxon>Bacillati</taxon>
        <taxon>Actinomycetota</taxon>
        <taxon>Actinomycetes</taxon>
        <taxon>Kitasatosporales</taxon>
        <taxon>Streptomycetaceae</taxon>
        <taxon>Streptomyces</taxon>
    </lineage>
</organism>
<dbReference type="Proteomes" id="UP000179642">
    <property type="component" value="Unassembled WGS sequence"/>
</dbReference>
<dbReference type="GO" id="GO:0051213">
    <property type="term" value="F:dioxygenase activity"/>
    <property type="evidence" value="ECO:0007669"/>
    <property type="project" value="InterPro"/>
</dbReference>
<dbReference type="InterPro" id="IPR018724">
    <property type="entry name" value="2OG-Fe_dioxygenase"/>
</dbReference>
<reference evidence="1 2" key="1">
    <citation type="submission" date="2016-10" db="EMBL/GenBank/DDBJ databases">
        <title>Genome sequence of Streptomyces sp. MUSC 1.</title>
        <authorList>
            <person name="Lee L.-H."/>
            <person name="Ser H.-L."/>
            <person name="Law J.W.-F."/>
        </authorList>
    </citation>
    <scope>NUCLEOTIDE SEQUENCE [LARGE SCALE GENOMIC DNA]</scope>
    <source>
        <strain evidence="1 2">MUSC 1</strain>
    </source>
</reference>
<evidence type="ECO:0008006" key="3">
    <source>
        <dbReference type="Google" id="ProtNLM"/>
    </source>
</evidence>
<dbReference type="Gene3D" id="2.60.120.620">
    <property type="entry name" value="q2cbj1_9rhob like domain"/>
    <property type="match status" value="1"/>
</dbReference>
<gene>
    <name evidence="1" type="ORF">BIV23_38235</name>
</gene>
<name>A0A1S2PJ57_9ACTN</name>
<proteinExistence type="predicted"/>
<protein>
    <recommendedName>
        <fullName evidence="3">2OG-Fe dioxygenase family protein</fullName>
    </recommendedName>
</protein>
<keyword evidence="2" id="KW-1185">Reference proteome</keyword>
<dbReference type="EMBL" id="MLYO01000077">
    <property type="protein sequence ID" value="OIJ93004.1"/>
    <property type="molecule type" value="Genomic_DNA"/>
</dbReference>
<evidence type="ECO:0000313" key="1">
    <source>
        <dbReference type="EMBL" id="OIJ93004.1"/>
    </source>
</evidence>
<dbReference type="AlphaFoldDB" id="A0A1S2PJ57"/>
<comment type="caution">
    <text evidence="1">The sequence shown here is derived from an EMBL/GenBank/DDBJ whole genome shotgun (WGS) entry which is preliminary data.</text>
</comment>
<dbReference type="Pfam" id="PF10014">
    <property type="entry name" value="2OG-Fe_Oxy_2"/>
    <property type="match status" value="1"/>
</dbReference>
<sequence>MTAAVDGLSGWGGHLLTAPEVRRMTGTGPEDWERFARHWDDLTLDTFMKDGGTYRYRRYGHFHLDAGNGRLTGQPHAPYYQDSAVNPLNGGVRRHFDPLTEAFLADPLTFAVVRRLGDVFSRVEGVRHWDVKLHPFRIVTSRDQLGRPAPQGRHRDGSTYVTSLLVSRANITGGESSLYDDDGTRLFATTLGEPGDQLLVDDRRLLHDVTPLTPVDPDRPSHRDVLIVDFDPAPAAVEEQR</sequence>
<evidence type="ECO:0000313" key="2">
    <source>
        <dbReference type="Proteomes" id="UP000179642"/>
    </source>
</evidence>